<dbReference type="EMBL" id="LAXJ01000026">
    <property type="protein sequence ID" value="KRS10810.1"/>
    <property type="molecule type" value="Genomic_DNA"/>
</dbReference>
<dbReference type="STRING" id="1641875.XM53_18880"/>
<dbReference type="Pfam" id="PF01070">
    <property type="entry name" value="FMN_dh"/>
    <property type="match status" value="1"/>
</dbReference>
<comment type="caution">
    <text evidence="3">The sequence shown here is derived from an EMBL/GenBank/DDBJ whole genome shotgun (WGS) entry which is preliminary data.</text>
</comment>
<feature type="domain" description="FMN-dependent dehydrogenase" evidence="2">
    <location>
        <begin position="1"/>
        <end position="49"/>
    </location>
</feature>
<evidence type="ECO:0000256" key="1">
    <source>
        <dbReference type="ARBA" id="ARBA00001917"/>
    </source>
</evidence>
<dbReference type="InterPro" id="IPR013785">
    <property type="entry name" value="Aldolase_TIM"/>
</dbReference>
<evidence type="ECO:0000259" key="2">
    <source>
        <dbReference type="Pfam" id="PF01070"/>
    </source>
</evidence>
<evidence type="ECO:0000313" key="4">
    <source>
        <dbReference type="Proteomes" id="UP000051295"/>
    </source>
</evidence>
<dbReference type="Proteomes" id="UP000051295">
    <property type="component" value="Unassembled WGS sequence"/>
</dbReference>
<sequence length="60" mass="6740">MIQRAFTYGLGAMGREGVTEALKIIHKELDVSMALCGHQDVTKVDRDILMTPKDFTSDWV</sequence>
<gene>
    <name evidence="3" type="ORF">XM53_18880</name>
</gene>
<evidence type="ECO:0000313" key="3">
    <source>
        <dbReference type="EMBL" id="KRS10810.1"/>
    </source>
</evidence>
<dbReference type="GO" id="GO:0016491">
    <property type="term" value="F:oxidoreductase activity"/>
    <property type="evidence" value="ECO:0007669"/>
    <property type="project" value="InterPro"/>
</dbReference>
<proteinExistence type="predicted"/>
<dbReference type="SUPFAM" id="SSF51395">
    <property type="entry name" value="FMN-linked oxidoreductases"/>
    <property type="match status" value="1"/>
</dbReference>
<organism evidence="3 4">
    <name type="scientific">Roseovarius atlanticus</name>
    <dbReference type="NCBI Taxonomy" id="1641875"/>
    <lineage>
        <taxon>Bacteria</taxon>
        <taxon>Pseudomonadati</taxon>
        <taxon>Pseudomonadota</taxon>
        <taxon>Alphaproteobacteria</taxon>
        <taxon>Rhodobacterales</taxon>
        <taxon>Roseobacteraceae</taxon>
        <taxon>Roseovarius</taxon>
    </lineage>
</organism>
<reference evidence="3 4" key="1">
    <citation type="submission" date="2015-04" db="EMBL/GenBank/DDBJ databases">
        <title>The draft genome sequence of Roseovarius sp.R12b.</title>
        <authorList>
            <person name="Li G."/>
            <person name="Lai Q."/>
            <person name="Shao Z."/>
            <person name="Yan P."/>
        </authorList>
    </citation>
    <scope>NUCLEOTIDE SEQUENCE [LARGE SCALE GENOMIC DNA]</scope>
    <source>
        <strain evidence="3 4">R12B</strain>
    </source>
</reference>
<dbReference type="RefSeq" id="WP_057796186.1">
    <property type="nucleotide sequence ID" value="NZ_LAXJ01000026.1"/>
</dbReference>
<protein>
    <recommendedName>
        <fullName evidence="2">FMN-dependent dehydrogenase domain-containing protein</fullName>
    </recommendedName>
</protein>
<dbReference type="AlphaFoldDB" id="A0A0T5NPG9"/>
<dbReference type="PATRIC" id="fig|1641875.4.peg.2306"/>
<dbReference type="InterPro" id="IPR000262">
    <property type="entry name" value="FMN-dep_DH"/>
</dbReference>
<dbReference type="Gene3D" id="3.20.20.70">
    <property type="entry name" value="Aldolase class I"/>
    <property type="match status" value="1"/>
</dbReference>
<name>A0A0T5NPG9_9RHOB</name>
<accession>A0A0T5NPG9</accession>
<keyword evidence="4" id="KW-1185">Reference proteome</keyword>
<comment type="cofactor">
    <cofactor evidence="1">
        <name>FMN</name>
        <dbReference type="ChEBI" id="CHEBI:58210"/>
    </cofactor>
</comment>